<feature type="transmembrane region" description="Helical" evidence="8">
    <location>
        <begin position="480"/>
        <end position="503"/>
    </location>
</feature>
<dbReference type="InterPro" id="IPR027463">
    <property type="entry name" value="AcrB_DN_DC_subdom"/>
</dbReference>
<evidence type="ECO:0000256" key="7">
    <source>
        <dbReference type="ARBA" id="ARBA00023136"/>
    </source>
</evidence>
<evidence type="ECO:0000256" key="3">
    <source>
        <dbReference type="ARBA" id="ARBA00022448"/>
    </source>
</evidence>
<dbReference type="NCBIfam" id="TIGR00914">
    <property type="entry name" value="2A0601"/>
    <property type="match status" value="1"/>
</dbReference>
<dbReference type="PRINTS" id="PR00702">
    <property type="entry name" value="ACRIFLAVINRP"/>
</dbReference>
<evidence type="ECO:0000256" key="1">
    <source>
        <dbReference type="ARBA" id="ARBA00004651"/>
    </source>
</evidence>
<keyword evidence="4" id="KW-1003">Cell membrane</keyword>
<dbReference type="Gene3D" id="3.30.2090.10">
    <property type="entry name" value="Multidrug efflux transporter AcrB TolC docking domain, DN and DC subdomains"/>
    <property type="match status" value="2"/>
</dbReference>
<feature type="transmembrane region" description="Helical" evidence="8">
    <location>
        <begin position="875"/>
        <end position="894"/>
    </location>
</feature>
<dbReference type="SUPFAM" id="SSF82866">
    <property type="entry name" value="Multidrug efflux transporter AcrB transmembrane domain"/>
    <property type="match status" value="2"/>
</dbReference>
<evidence type="ECO:0000256" key="4">
    <source>
        <dbReference type="ARBA" id="ARBA00022475"/>
    </source>
</evidence>
<protein>
    <submittedName>
        <fullName evidence="9">Efflux RND transporter permease subunit</fullName>
    </submittedName>
</protein>
<feature type="transmembrane region" description="Helical" evidence="8">
    <location>
        <begin position="448"/>
        <end position="468"/>
    </location>
</feature>
<dbReference type="OrthoDB" id="9757876at2"/>
<dbReference type="GO" id="GO:0042910">
    <property type="term" value="F:xenobiotic transmembrane transporter activity"/>
    <property type="evidence" value="ECO:0007669"/>
    <property type="project" value="TreeGrafter"/>
</dbReference>
<organism evidence="9 10">
    <name type="scientific">Silvibacterium dinghuense</name>
    <dbReference type="NCBI Taxonomy" id="1560006"/>
    <lineage>
        <taxon>Bacteria</taxon>
        <taxon>Pseudomonadati</taxon>
        <taxon>Acidobacteriota</taxon>
        <taxon>Terriglobia</taxon>
        <taxon>Terriglobales</taxon>
        <taxon>Acidobacteriaceae</taxon>
        <taxon>Silvibacterium</taxon>
    </lineage>
</organism>
<dbReference type="EMBL" id="SDMK01000004">
    <property type="protein sequence ID" value="RXS93656.1"/>
    <property type="molecule type" value="Genomic_DNA"/>
</dbReference>
<comment type="caution">
    <text evidence="9">The sequence shown here is derived from an EMBL/GenBank/DDBJ whole genome shotgun (WGS) entry which is preliminary data.</text>
</comment>
<dbReference type="InterPro" id="IPR001036">
    <property type="entry name" value="Acrflvin-R"/>
</dbReference>
<feature type="transmembrane region" description="Helical" evidence="8">
    <location>
        <begin position="371"/>
        <end position="391"/>
    </location>
</feature>
<dbReference type="PANTHER" id="PTHR32063">
    <property type="match status" value="1"/>
</dbReference>
<name>A0A4Q1S9B6_9BACT</name>
<dbReference type="GO" id="GO:0008324">
    <property type="term" value="F:monoatomic cation transmembrane transporter activity"/>
    <property type="evidence" value="ECO:0007669"/>
    <property type="project" value="InterPro"/>
</dbReference>
<evidence type="ECO:0000256" key="6">
    <source>
        <dbReference type="ARBA" id="ARBA00022989"/>
    </source>
</evidence>
<feature type="transmembrane region" description="Helical" evidence="8">
    <location>
        <begin position="534"/>
        <end position="556"/>
    </location>
</feature>
<keyword evidence="6 8" id="KW-1133">Transmembrane helix</keyword>
<dbReference type="Gene3D" id="3.30.70.1320">
    <property type="entry name" value="Multidrug efflux transporter AcrB pore domain like"/>
    <property type="match status" value="1"/>
</dbReference>
<keyword evidence="7 8" id="KW-0472">Membrane</keyword>
<dbReference type="PANTHER" id="PTHR32063:SF12">
    <property type="entry name" value="CATION EFFLUX SYSTEM PROTEIN"/>
    <property type="match status" value="1"/>
</dbReference>
<feature type="transmembrane region" description="Helical" evidence="8">
    <location>
        <begin position="971"/>
        <end position="992"/>
    </location>
</feature>
<evidence type="ECO:0000256" key="2">
    <source>
        <dbReference type="ARBA" id="ARBA00010942"/>
    </source>
</evidence>
<evidence type="ECO:0000256" key="5">
    <source>
        <dbReference type="ARBA" id="ARBA00022692"/>
    </source>
</evidence>
<feature type="transmembrane region" description="Helical" evidence="8">
    <location>
        <begin position="1004"/>
        <end position="1030"/>
    </location>
</feature>
<dbReference type="Gene3D" id="3.30.70.1430">
    <property type="entry name" value="Multidrug efflux transporter AcrB pore domain"/>
    <property type="match status" value="2"/>
</dbReference>
<keyword evidence="10" id="KW-1185">Reference proteome</keyword>
<dbReference type="Gene3D" id="1.20.1640.10">
    <property type="entry name" value="Multidrug efflux transporter AcrB transmembrane domain"/>
    <property type="match status" value="2"/>
</dbReference>
<evidence type="ECO:0000313" key="9">
    <source>
        <dbReference type="EMBL" id="RXS93656.1"/>
    </source>
</evidence>
<dbReference type="Gene3D" id="3.30.70.1440">
    <property type="entry name" value="Multidrug efflux transporter AcrB pore domain"/>
    <property type="match status" value="1"/>
</dbReference>
<dbReference type="SUPFAM" id="SSF82693">
    <property type="entry name" value="Multidrug efflux transporter AcrB pore domain, PN1, PN2, PC1 and PC2 subdomains"/>
    <property type="match status" value="2"/>
</dbReference>
<evidence type="ECO:0000256" key="8">
    <source>
        <dbReference type="SAM" id="Phobius"/>
    </source>
</evidence>
<dbReference type="SUPFAM" id="SSF82714">
    <property type="entry name" value="Multidrug efflux transporter AcrB TolC docking domain, DN and DC subdomains"/>
    <property type="match status" value="2"/>
</dbReference>
<dbReference type="RefSeq" id="WP_129209425.1">
    <property type="nucleotide sequence ID" value="NZ_BMGU01000002.1"/>
</dbReference>
<keyword evidence="5 8" id="KW-0812">Transmembrane</keyword>
<feature type="transmembrane region" description="Helical" evidence="8">
    <location>
        <begin position="345"/>
        <end position="364"/>
    </location>
</feature>
<dbReference type="InterPro" id="IPR004763">
    <property type="entry name" value="CusA-like"/>
</dbReference>
<dbReference type="Proteomes" id="UP000290253">
    <property type="component" value="Unassembled WGS sequence"/>
</dbReference>
<feature type="transmembrane region" description="Helical" evidence="8">
    <location>
        <begin position="397"/>
        <end position="416"/>
    </location>
</feature>
<gene>
    <name evidence="9" type="ORF">ESZ00_16450</name>
</gene>
<feature type="transmembrane region" description="Helical" evidence="8">
    <location>
        <begin position="927"/>
        <end position="950"/>
    </location>
</feature>
<reference evidence="9 10" key="1">
    <citation type="journal article" date="2016" name="Int. J. Syst. Evol. Microbiol.">
        <title>Acidipila dinghuensis sp. nov., an acidobacterium isolated from forest soil.</title>
        <authorList>
            <person name="Jiang Y.W."/>
            <person name="Wang J."/>
            <person name="Chen M.H."/>
            <person name="Lv Y.Y."/>
            <person name="Qiu L.H."/>
        </authorList>
    </citation>
    <scope>NUCLEOTIDE SEQUENCE [LARGE SCALE GENOMIC DNA]</scope>
    <source>
        <strain evidence="9 10">DHOF10</strain>
    </source>
</reference>
<dbReference type="AlphaFoldDB" id="A0A4Q1S9B6"/>
<comment type="subcellular location">
    <subcellularLocation>
        <location evidence="1">Cell membrane</location>
        <topology evidence="1">Multi-pass membrane protein</topology>
    </subcellularLocation>
</comment>
<dbReference type="GO" id="GO:0005886">
    <property type="term" value="C:plasma membrane"/>
    <property type="evidence" value="ECO:0007669"/>
    <property type="project" value="UniProtKB-SubCell"/>
</dbReference>
<comment type="similarity">
    <text evidence="2">Belongs to the resistance-nodulation-cell division (RND) (TC 2.A.6) family.</text>
</comment>
<dbReference type="Pfam" id="PF00873">
    <property type="entry name" value="ACR_tran"/>
    <property type="match status" value="1"/>
</dbReference>
<feature type="transmembrane region" description="Helical" evidence="8">
    <location>
        <begin position="901"/>
        <end position="921"/>
    </location>
</feature>
<proteinExistence type="inferred from homology"/>
<keyword evidence="3" id="KW-0813">Transport</keyword>
<accession>A0A4Q1S9B6</accession>
<sequence length="1046" mass="115767">MIRKIVDAALQNRFLVLAAAVLLFAWGIVSFKRLPVEAYPDVANNYVDVIAQWPGISAEQIEQQVTIPLETVMNGIPGVAHVRSWSIFGLSTVEMVFGEDTTNFENRERVLERLSQVTLPTGVTPQMGTDWSPVGQIYFYTLRSTNPEYDVMNLKTIETWVIEKNLKSVPGVPDTNPFGGPTREYQVRLDPDKLVSYGLSLAQVEQQITNNNANGGGSFIEAGNQQINIREVGQVRNIQDIENTVILTKTGTALRVRDIATVTQGPMIRLGRFGDTYHREDGKLVDDDDVVSGIAVLQKGDDAQPVLEAIHEKVKELNDQILPKGVKIVPFIDRSELIEFTTHTVLHNLTEGIVLVVIILFLFLGNVRGAFIVALTIPFSLLFAAICLDLKHVPANLLSLGALDFGMVVDGSVVMVENIVRHLGRKNESDRPTVERIREAAHEVQRPVFYAILIIITAYLPIFTLQAVEGRLFRPMAWTVAFALLGALLFSMVLAPVLSSFLFRRGAKEWENPVMEKLNTRYRRSVHWAIHHRWLMVGTGMFGLVVAIYLAVGGVIGSEFLPHLDEGALWVRGTLAQSAGPDEGIRVANKARLILCSFPEATECTSQTGRPDDGTDHTGFFNTEYFVGLKPKKEWRPVFDGDKDNLIAAMTLELQRQIPGVVWGFSQPIEDNMEEAVSGVKGELATKVYGSDLHVLEDKATQVADVMSHVQGITDLGVFQVTGQPDLDIEVDRRKAARFQINVADVQDAVQTAVGGNALTQVLRGEESYNLTLRYLPHYRDTREAIENIRLLSPSGERVSLAQLCTIHEADEGSEIYRENNQRYVAIKYSVRGRALGDAVKEAISKVNQQVSLPRGYHIGWEGEYQSEVRAEARMLIIVPLTVLLIFIILYAMYKSFKWALLILANVAMARIGGMLALLITGTNFSVSSGVGFLALFGVSVQTGVIMLEYMNQLRARGKSIEESAIEGAVLRLRPIMMTMLVATLGLLPAAMSHGIGSDSQRPFAIVIVGGLIADLVMSIFLLPTLYVWIARPSDVLPEPEVEFEN</sequence>
<evidence type="ECO:0000313" key="10">
    <source>
        <dbReference type="Proteomes" id="UP000290253"/>
    </source>
</evidence>